<evidence type="ECO:0000256" key="4">
    <source>
        <dbReference type="ARBA" id="ARBA00023136"/>
    </source>
</evidence>
<accession>A0A0D2B3D1</accession>
<evidence type="ECO:0000256" key="3">
    <source>
        <dbReference type="ARBA" id="ARBA00022989"/>
    </source>
</evidence>
<feature type="transmembrane region" description="Helical" evidence="5">
    <location>
        <begin position="436"/>
        <end position="458"/>
    </location>
</feature>
<feature type="transmembrane region" description="Helical" evidence="5">
    <location>
        <begin position="219"/>
        <end position="245"/>
    </location>
</feature>
<reference evidence="7 8" key="1">
    <citation type="submission" date="2015-01" db="EMBL/GenBank/DDBJ databases">
        <title>The Genome Sequence of Exophiala spinifera CBS89968.</title>
        <authorList>
            <consortium name="The Broad Institute Genomics Platform"/>
            <person name="Cuomo C."/>
            <person name="de Hoog S."/>
            <person name="Gorbushina A."/>
            <person name="Stielow B."/>
            <person name="Teixiera M."/>
            <person name="Abouelleil A."/>
            <person name="Chapman S.B."/>
            <person name="Priest M."/>
            <person name="Young S.K."/>
            <person name="Wortman J."/>
            <person name="Nusbaum C."/>
            <person name="Birren B."/>
        </authorList>
    </citation>
    <scope>NUCLEOTIDE SEQUENCE [LARGE SCALE GENOMIC DNA]</scope>
    <source>
        <strain evidence="7 8">CBS 89968</strain>
    </source>
</reference>
<evidence type="ECO:0000313" key="7">
    <source>
        <dbReference type="EMBL" id="KIW13408.1"/>
    </source>
</evidence>
<dbReference type="EMBL" id="KN847497">
    <property type="protein sequence ID" value="KIW13408.1"/>
    <property type="molecule type" value="Genomic_DNA"/>
</dbReference>
<dbReference type="PROSITE" id="PS50850">
    <property type="entry name" value="MFS"/>
    <property type="match status" value="1"/>
</dbReference>
<keyword evidence="4 5" id="KW-0472">Membrane</keyword>
<evidence type="ECO:0000256" key="2">
    <source>
        <dbReference type="ARBA" id="ARBA00022692"/>
    </source>
</evidence>
<protein>
    <recommendedName>
        <fullName evidence="6">Major facilitator superfamily (MFS) profile domain-containing protein</fullName>
    </recommendedName>
</protein>
<sequence length="507" mass="55256">MATQDELATGPNLSTAQRADAVQFSLASAHDQNAGGIVSFDGLTDPDNPLNWTRRKKWTMTILCGMTTVGTTWASSIFSTGANSVHHEFGIGLEVAELGLTLFMIGLGTGPVLFAPLSELYGRRIAILPAFFVSACFAFATATAKDAQTIFISRFFCGFCGSAPVAVTAGILSDIWIPKERGKAMTIYAMAVITGPLVAPVVGGAFVTAEGLGWRWTEYITGILISCILVADVLFLDESYAPILLSRKARLMRVRGSWAVHSKHEEWEFSIRELTSRYLLRPLMLISLEPICFLMCLYASFVFGMIYMTFPAFPIVFQGASFSQHVLRGWSPVVGSLPFLAVLIGATLGSALNLLNQRHFVKVLQQNKGRPVPEARLPPMMIGAPLFATGLFIFGWTSKTNVHWFPSIFGTVLVGFGYATIFQAALNYLVDTYQEFAASAVAANTFSRCMLAGAFPLTAHPLFASLHIDWALSLLGFVAVGLVPIPFLFYFFGKQIRARGKWSKASI</sequence>
<keyword evidence="3 5" id="KW-1133">Transmembrane helix</keyword>
<evidence type="ECO:0000256" key="5">
    <source>
        <dbReference type="SAM" id="Phobius"/>
    </source>
</evidence>
<dbReference type="RefSeq" id="XP_016233624.1">
    <property type="nucleotide sequence ID" value="XM_016382921.1"/>
</dbReference>
<dbReference type="InterPro" id="IPR011701">
    <property type="entry name" value="MFS"/>
</dbReference>
<dbReference type="PANTHER" id="PTHR23502:SF59">
    <property type="entry name" value="MULTIDRUG TRANSPORTER, PUTATIVE (AFU_ORTHOLOGUE AFUA_1G10370)-RELATED"/>
    <property type="match status" value="1"/>
</dbReference>
<dbReference type="Gene3D" id="1.20.1250.20">
    <property type="entry name" value="MFS general substrate transporter like domains"/>
    <property type="match status" value="1"/>
</dbReference>
<gene>
    <name evidence="7" type="ORF">PV08_08596</name>
</gene>
<dbReference type="SUPFAM" id="SSF103473">
    <property type="entry name" value="MFS general substrate transporter"/>
    <property type="match status" value="1"/>
</dbReference>
<dbReference type="GO" id="GO:0022857">
    <property type="term" value="F:transmembrane transporter activity"/>
    <property type="evidence" value="ECO:0007669"/>
    <property type="project" value="InterPro"/>
</dbReference>
<feature type="transmembrane region" description="Helical" evidence="5">
    <location>
        <begin position="470"/>
        <end position="492"/>
    </location>
</feature>
<comment type="subcellular location">
    <subcellularLocation>
        <location evidence="1">Membrane</location>
        <topology evidence="1">Multi-pass membrane protein</topology>
    </subcellularLocation>
</comment>
<proteinExistence type="predicted"/>
<dbReference type="InterPro" id="IPR020846">
    <property type="entry name" value="MFS_dom"/>
</dbReference>
<dbReference type="CDD" id="cd17323">
    <property type="entry name" value="MFS_Tpo1_MDR_like"/>
    <property type="match status" value="1"/>
</dbReference>
<dbReference type="AlphaFoldDB" id="A0A0D2B3D1"/>
<name>A0A0D2B3D1_9EURO</name>
<dbReference type="OrthoDB" id="9986881at2759"/>
<evidence type="ECO:0000313" key="8">
    <source>
        <dbReference type="Proteomes" id="UP000053328"/>
    </source>
</evidence>
<feature type="transmembrane region" description="Helical" evidence="5">
    <location>
        <begin position="337"/>
        <end position="356"/>
    </location>
</feature>
<dbReference type="InterPro" id="IPR036259">
    <property type="entry name" value="MFS_trans_sf"/>
</dbReference>
<feature type="transmembrane region" description="Helical" evidence="5">
    <location>
        <begin position="291"/>
        <end position="317"/>
    </location>
</feature>
<dbReference type="Proteomes" id="UP000053328">
    <property type="component" value="Unassembled WGS sequence"/>
</dbReference>
<dbReference type="Pfam" id="PF07690">
    <property type="entry name" value="MFS_1"/>
    <property type="match status" value="1"/>
</dbReference>
<keyword evidence="2 5" id="KW-0812">Transmembrane</keyword>
<dbReference type="GO" id="GO:0005886">
    <property type="term" value="C:plasma membrane"/>
    <property type="evidence" value="ECO:0007669"/>
    <property type="project" value="TreeGrafter"/>
</dbReference>
<dbReference type="HOGENOM" id="CLU_008455_11_4_1"/>
<keyword evidence="8" id="KW-1185">Reference proteome</keyword>
<dbReference type="FunFam" id="1.20.1250.20:FF:000011">
    <property type="entry name" value="MFS multidrug transporter, putative"/>
    <property type="match status" value="1"/>
</dbReference>
<dbReference type="VEuPathDB" id="FungiDB:PV08_08596"/>
<feature type="transmembrane region" description="Helical" evidence="5">
    <location>
        <begin position="377"/>
        <end position="396"/>
    </location>
</feature>
<feature type="transmembrane region" description="Helical" evidence="5">
    <location>
        <begin position="150"/>
        <end position="173"/>
    </location>
</feature>
<feature type="domain" description="Major facilitator superfamily (MFS) profile" evidence="6">
    <location>
        <begin position="60"/>
        <end position="496"/>
    </location>
</feature>
<organism evidence="7 8">
    <name type="scientific">Exophiala spinifera</name>
    <dbReference type="NCBI Taxonomy" id="91928"/>
    <lineage>
        <taxon>Eukaryota</taxon>
        <taxon>Fungi</taxon>
        <taxon>Dikarya</taxon>
        <taxon>Ascomycota</taxon>
        <taxon>Pezizomycotina</taxon>
        <taxon>Eurotiomycetes</taxon>
        <taxon>Chaetothyriomycetidae</taxon>
        <taxon>Chaetothyriales</taxon>
        <taxon>Herpotrichiellaceae</taxon>
        <taxon>Exophiala</taxon>
    </lineage>
</organism>
<feature type="transmembrane region" description="Helical" evidence="5">
    <location>
        <begin position="125"/>
        <end position="144"/>
    </location>
</feature>
<dbReference type="GeneID" id="27335679"/>
<evidence type="ECO:0000256" key="1">
    <source>
        <dbReference type="ARBA" id="ARBA00004141"/>
    </source>
</evidence>
<feature type="transmembrane region" description="Helical" evidence="5">
    <location>
        <begin position="58"/>
        <end position="78"/>
    </location>
</feature>
<feature type="transmembrane region" description="Helical" evidence="5">
    <location>
        <begin position="185"/>
        <end position="207"/>
    </location>
</feature>
<evidence type="ECO:0000259" key="6">
    <source>
        <dbReference type="PROSITE" id="PS50850"/>
    </source>
</evidence>
<dbReference type="PANTHER" id="PTHR23502">
    <property type="entry name" value="MAJOR FACILITATOR SUPERFAMILY"/>
    <property type="match status" value="1"/>
</dbReference>
<feature type="transmembrane region" description="Helical" evidence="5">
    <location>
        <begin position="408"/>
        <end position="429"/>
    </location>
</feature>
<feature type="transmembrane region" description="Helical" evidence="5">
    <location>
        <begin position="98"/>
        <end position="118"/>
    </location>
</feature>